<feature type="transmembrane region" description="Helical" evidence="19">
    <location>
        <begin position="72"/>
        <end position="91"/>
    </location>
</feature>
<dbReference type="GO" id="GO:0046872">
    <property type="term" value="F:metal ion binding"/>
    <property type="evidence" value="ECO:0007669"/>
    <property type="project" value="UniProtKB-KW"/>
</dbReference>
<feature type="compositionally biased region" description="Basic and acidic residues" evidence="18">
    <location>
        <begin position="548"/>
        <end position="566"/>
    </location>
</feature>
<evidence type="ECO:0000256" key="15">
    <source>
        <dbReference type="ARBA" id="ARBA00023136"/>
    </source>
</evidence>
<keyword evidence="15 19" id="KW-0472">Membrane</keyword>
<dbReference type="InterPro" id="IPR005798">
    <property type="entry name" value="Cyt_b/b6_C"/>
</dbReference>
<organism evidence="22 23">
    <name type="scientific">Microlunatus elymi</name>
    <dbReference type="NCBI Taxonomy" id="2596828"/>
    <lineage>
        <taxon>Bacteria</taxon>
        <taxon>Bacillati</taxon>
        <taxon>Actinomycetota</taxon>
        <taxon>Actinomycetes</taxon>
        <taxon>Propionibacteriales</taxon>
        <taxon>Propionibacteriaceae</taxon>
        <taxon>Microlunatus</taxon>
    </lineage>
</organism>
<reference evidence="22 23" key="1">
    <citation type="submission" date="2019-07" db="EMBL/GenBank/DDBJ databases">
        <title>Microlunatus dokdonensis sp. nov. isolated from the rhizospheric soil of the wild plant Elymus tsukushiensis.</title>
        <authorList>
            <person name="Ghim S.-Y."/>
            <person name="Hwang Y.-J."/>
            <person name="Son J.-S."/>
            <person name="Shin J.-H."/>
        </authorList>
    </citation>
    <scope>NUCLEOTIDE SEQUENCE [LARGE SCALE GENOMIC DNA]</scope>
    <source>
        <strain evidence="22 23">KUDC0627</strain>
    </source>
</reference>
<feature type="compositionally biased region" description="Low complexity" evidence="18">
    <location>
        <begin position="1"/>
        <end position="22"/>
    </location>
</feature>
<dbReference type="Gene3D" id="1.20.810.10">
    <property type="entry name" value="Cytochrome Bc1 Complex, Chain C"/>
    <property type="match status" value="1"/>
</dbReference>
<evidence type="ECO:0000313" key="22">
    <source>
        <dbReference type="EMBL" id="QDP97650.1"/>
    </source>
</evidence>
<keyword evidence="5" id="KW-0813">Transport</keyword>
<gene>
    <name evidence="22" type="ORF">FOE78_18590</name>
</gene>
<dbReference type="PROSITE" id="PS51003">
    <property type="entry name" value="CYTB_CTER"/>
    <property type="match status" value="1"/>
</dbReference>
<feature type="transmembrane region" description="Helical" evidence="19">
    <location>
        <begin position="137"/>
        <end position="156"/>
    </location>
</feature>
<evidence type="ECO:0000259" key="20">
    <source>
        <dbReference type="PROSITE" id="PS51002"/>
    </source>
</evidence>
<feature type="transmembrane region" description="Helical" evidence="19">
    <location>
        <begin position="357"/>
        <end position="378"/>
    </location>
</feature>
<dbReference type="EMBL" id="CP041692">
    <property type="protein sequence ID" value="QDP97650.1"/>
    <property type="molecule type" value="Genomic_DNA"/>
</dbReference>
<dbReference type="InterPro" id="IPR016174">
    <property type="entry name" value="Di-haem_cyt_TM"/>
</dbReference>
<evidence type="ECO:0000256" key="2">
    <source>
        <dbReference type="ARBA" id="ARBA00004651"/>
    </source>
</evidence>
<dbReference type="GO" id="GO:0022904">
    <property type="term" value="P:respiratory electron transport chain"/>
    <property type="evidence" value="ECO:0007669"/>
    <property type="project" value="InterPro"/>
</dbReference>
<feature type="transmembrane region" description="Helical" evidence="19">
    <location>
        <begin position="168"/>
        <end position="188"/>
    </location>
</feature>
<dbReference type="GO" id="GO:0008121">
    <property type="term" value="F:quinol-cytochrome-c reductase activity"/>
    <property type="evidence" value="ECO:0007669"/>
    <property type="project" value="UniProtKB-EC"/>
</dbReference>
<evidence type="ECO:0000256" key="5">
    <source>
        <dbReference type="ARBA" id="ARBA00022448"/>
    </source>
</evidence>
<evidence type="ECO:0000256" key="7">
    <source>
        <dbReference type="ARBA" id="ARBA00022617"/>
    </source>
</evidence>
<dbReference type="OrthoDB" id="9804503at2"/>
<feature type="region of interest" description="Disordered" evidence="18">
    <location>
        <begin position="508"/>
        <end position="584"/>
    </location>
</feature>
<feature type="compositionally biased region" description="Basic residues" evidence="18">
    <location>
        <begin position="525"/>
        <end position="535"/>
    </location>
</feature>
<keyword evidence="13 19" id="KW-1133">Transmembrane helix</keyword>
<evidence type="ECO:0000256" key="4">
    <source>
        <dbReference type="ARBA" id="ARBA00016116"/>
    </source>
</evidence>
<evidence type="ECO:0000256" key="3">
    <source>
        <dbReference type="ARBA" id="ARBA00012951"/>
    </source>
</evidence>
<dbReference type="FunFam" id="1.20.810.10:FF:000007">
    <property type="entry name" value="Ubiquinol-cytochrome C reductase B subunit"/>
    <property type="match status" value="1"/>
</dbReference>
<feature type="transmembrane region" description="Helical" evidence="19">
    <location>
        <begin position="233"/>
        <end position="258"/>
    </location>
</feature>
<accession>A0A516Q2J4</accession>
<keyword evidence="11" id="KW-1278">Translocase</keyword>
<evidence type="ECO:0000256" key="11">
    <source>
        <dbReference type="ARBA" id="ARBA00022967"/>
    </source>
</evidence>
<evidence type="ECO:0000313" key="23">
    <source>
        <dbReference type="Proteomes" id="UP000319263"/>
    </source>
</evidence>
<evidence type="ECO:0000256" key="17">
    <source>
        <dbReference type="ARBA" id="ARBA00029568"/>
    </source>
</evidence>
<dbReference type="PROSITE" id="PS51002">
    <property type="entry name" value="CYTB_NTER"/>
    <property type="match status" value="1"/>
</dbReference>
<dbReference type="EC" id="7.1.1.8" evidence="3"/>
<keyword evidence="23" id="KW-1185">Reference proteome</keyword>
<evidence type="ECO:0000256" key="16">
    <source>
        <dbReference type="ARBA" id="ARBA00029351"/>
    </source>
</evidence>
<dbReference type="InterPro" id="IPR027387">
    <property type="entry name" value="Cytb/b6-like_sf"/>
</dbReference>
<evidence type="ECO:0000259" key="21">
    <source>
        <dbReference type="PROSITE" id="PS51003"/>
    </source>
</evidence>
<feature type="region of interest" description="Disordered" evidence="18">
    <location>
        <begin position="1"/>
        <end position="24"/>
    </location>
</feature>
<evidence type="ECO:0000256" key="1">
    <source>
        <dbReference type="ARBA" id="ARBA00001971"/>
    </source>
</evidence>
<evidence type="ECO:0000256" key="10">
    <source>
        <dbReference type="ARBA" id="ARBA00022723"/>
    </source>
</evidence>
<dbReference type="Pfam" id="PF13631">
    <property type="entry name" value="Cytochrom_B_N_2"/>
    <property type="match status" value="1"/>
</dbReference>
<keyword evidence="9 19" id="KW-0812">Transmembrane</keyword>
<feature type="transmembrane region" description="Helical" evidence="19">
    <location>
        <begin position="279"/>
        <end position="305"/>
    </location>
</feature>
<feature type="transmembrane region" description="Helical" evidence="19">
    <location>
        <begin position="398"/>
        <end position="418"/>
    </location>
</feature>
<keyword evidence="12" id="KW-0249">Electron transport</keyword>
<proteinExistence type="predicted"/>
<evidence type="ECO:0000256" key="18">
    <source>
        <dbReference type="SAM" id="MobiDB-lite"/>
    </source>
</evidence>
<dbReference type="InterPro" id="IPR005797">
    <property type="entry name" value="Cyt_b/b6_N"/>
</dbReference>
<keyword evidence="14" id="KW-0408">Iron</keyword>
<keyword evidence="8" id="KW-0679">Respiratory chain</keyword>
<feature type="domain" description="Cytochrome b/b6 N-terminal region profile" evidence="20">
    <location>
        <begin position="33"/>
        <end position="265"/>
    </location>
</feature>
<evidence type="ECO:0000256" key="8">
    <source>
        <dbReference type="ARBA" id="ARBA00022660"/>
    </source>
</evidence>
<dbReference type="SUPFAM" id="SSF81342">
    <property type="entry name" value="Transmembrane di-heme cytochromes"/>
    <property type="match status" value="1"/>
</dbReference>
<keyword evidence="6" id="KW-1003">Cell membrane</keyword>
<dbReference type="PANTHER" id="PTHR19271:SF16">
    <property type="entry name" value="CYTOCHROME B"/>
    <property type="match status" value="1"/>
</dbReference>
<evidence type="ECO:0000256" key="12">
    <source>
        <dbReference type="ARBA" id="ARBA00022982"/>
    </source>
</evidence>
<feature type="transmembrane region" description="Helical" evidence="19">
    <location>
        <begin position="430"/>
        <end position="453"/>
    </location>
</feature>
<evidence type="ECO:0000256" key="14">
    <source>
        <dbReference type="ARBA" id="ARBA00023004"/>
    </source>
</evidence>
<comment type="catalytic activity">
    <reaction evidence="16">
        <text>a quinol + 2 Fe(III)-[cytochrome c](out) = a quinone + 2 Fe(II)-[cytochrome c](out) + 2 H(+)(out)</text>
        <dbReference type="Rhea" id="RHEA:11484"/>
        <dbReference type="Rhea" id="RHEA-COMP:10350"/>
        <dbReference type="Rhea" id="RHEA-COMP:14399"/>
        <dbReference type="ChEBI" id="CHEBI:15378"/>
        <dbReference type="ChEBI" id="CHEBI:24646"/>
        <dbReference type="ChEBI" id="CHEBI:29033"/>
        <dbReference type="ChEBI" id="CHEBI:29034"/>
        <dbReference type="ChEBI" id="CHEBI:132124"/>
        <dbReference type="EC" id="7.1.1.8"/>
    </reaction>
</comment>
<comment type="cofactor">
    <cofactor evidence="1">
        <name>heme</name>
        <dbReference type="ChEBI" id="CHEBI:30413"/>
    </cofactor>
</comment>
<dbReference type="RefSeq" id="WP_143987607.1">
    <property type="nucleotide sequence ID" value="NZ_CP041692.1"/>
</dbReference>
<sequence>MAKPAQTPAAAPTEQAQQPEQQRGPVMKFLGGPAKWADDRTGVGGIMAGRIPNLFNLRKVFPDHWSFMLGEIALYSFIVLLLTGTFLTLWFKPSMGEIEYNGSYQLLRGLPMSEAYASTIGISFDVRGGLLIRQIHHWAALLFVASMLVHAMRNFFTGAFRKPRELNWVIGATLLFLGMTEGFLGYSIPDDLLSGVGVRIIFGAIESIPLIGTYLETWFLGGEYPGDLLVPRMYMLHILLIPAVILALVGLHLILIFYNKHTQFPGQGRNEKNVVGYPFFPVYTAKAGGFFFIVFGVITLMSALMQINPVWEVGPYNPAEVSAGSQPDWYIGYLEGALRIMPNWEWHIGHTTWSWNIFIPAIIGFVALPFAIAIYPFLEKWVTGDDREHHILDRPRNAANRTAIGVAAISVYVVLMIAGANDIIATHFHLSLNAITIAMRWLIFLLPIATFMITKRICIGLQRAAYERVLHGSETGVIHRAPSGGYSEPHKQITRGEAYMITQHEEQLPITPGPTTDENGVERKATRKERIRRPFTRWFFGHNVPKPTRQEIEDAAHHHGGDHEQEGDSEVTSGQQDELEGSRN</sequence>
<evidence type="ECO:0000256" key="13">
    <source>
        <dbReference type="ARBA" id="ARBA00022989"/>
    </source>
</evidence>
<comment type="subcellular location">
    <subcellularLocation>
        <location evidence="2">Cell membrane</location>
        <topology evidence="2">Multi-pass membrane protein</topology>
    </subcellularLocation>
</comment>
<evidence type="ECO:0000256" key="9">
    <source>
        <dbReference type="ARBA" id="ARBA00022692"/>
    </source>
</evidence>
<keyword evidence="7" id="KW-0349">Heme</keyword>
<protein>
    <recommendedName>
        <fullName evidence="4">Cytochrome bc1 complex cytochrome b subunit</fullName>
        <ecNumber evidence="3">7.1.1.8</ecNumber>
    </recommendedName>
    <alternativeName>
        <fullName evidence="17">Cytochrome bc1 reductase complex subunit QcrB</fullName>
    </alternativeName>
</protein>
<dbReference type="PANTHER" id="PTHR19271">
    <property type="entry name" value="CYTOCHROME B"/>
    <property type="match status" value="1"/>
</dbReference>
<name>A0A516Q2J4_9ACTN</name>
<evidence type="ECO:0000256" key="19">
    <source>
        <dbReference type="SAM" id="Phobius"/>
    </source>
</evidence>
<dbReference type="GO" id="GO:0016491">
    <property type="term" value="F:oxidoreductase activity"/>
    <property type="evidence" value="ECO:0007669"/>
    <property type="project" value="InterPro"/>
</dbReference>
<dbReference type="KEGG" id="mik:FOE78_18590"/>
<dbReference type="GO" id="GO:0005886">
    <property type="term" value="C:plasma membrane"/>
    <property type="evidence" value="ECO:0007669"/>
    <property type="project" value="UniProtKB-SubCell"/>
</dbReference>
<evidence type="ECO:0000256" key="6">
    <source>
        <dbReference type="ARBA" id="ARBA00022475"/>
    </source>
</evidence>
<keyword evidence="10" id="KW-0479">Metal-binding</keyword>
<dbReference type="Proteomes" id="UP000319263">
    <property type="component" value="Chromosome"/>
</dbReference>
<feature type="domain" description="Cytochrome b/b6 C-terminal region profile" evidence="21">
    <location>
        <begin position="266"/>
        <end position="460"/>
    </location>
</feature>
<dbReference type="AlphaFoldDB" id="A0A516Q2J4"/>